<feature type="transmembrane region" description="Helical" evidence="10">
    <location>
        <begin position="193"/>
        <end position="214"/>
    </location>
</feature>
<feature type="transmembrane region" description="Helical" evidence="10">
    <location>
        <begin position="293"/>
        <end position="311"/>
    </location>
</feature>
<dbReference type="RefSeq" id="WP_245913322.1">
    <property type="nucleotide sequence ID" value="NZ_OCNJ01000001.1"/>
</dbReference>
<evidence type="ECO:0000256" key="8">
    <source>
        <dbReference type="ARBA" id="ARBA00023136"/>
    </source>
</evidence>
<feature type="transmembrane region" description="Helical" evidence="10">
    <location>
        <begin position="561"/>
        <end position="583"/>
    </location>
</feature>
<feature type="domain" description="MrpA C-terminal/MbhD" evidence="14">
    <location>
        <begin position="603"/>
        <end position="667"/>
    </location>
</feature>
<sequence>MADGTVQAAGQVAVTPGGYKAPAWLGALFALPPALAALAFSLLLPGVAAGEAFEWSLAWAPQLGISFAFRIDGLALLFALLVTGIGAAVMLYSGVYLADHPRIGRFFLYLTLFMVSMLGLVTADDAIALFVFWELTTVTSFLLIGFTHDDPKSRRNALQALLLTGAGGLALLAGLLLLGQETGTLRLSQMDPAVVQASALLPGITVLVLIGCFTKSAQFPFHFWLPNAMSAPTPVSAYLHSATMVKAGIYLLARLSPSLGGSEIWVWSLTLAGAVTAVVGALWAVRQTDLKQMLAWTTVMALGTLTLLLAGSEPISIAAAMTFLVVHALYKATLFMVVGILDHEAGTRDKRLLGGLLRAMPLTAAAAALAAMSMGGFPPFLGFIGKELKYEGALALTAMPGVAAAGLVLASACMVAVAGMVAIGPFLGRERRAVAAHPHDPPAGMLVGPLLLAGLGLAFGLAPGLISGTLVQPAVTAVLGGPAEVKLKLWHGINVPLMLGLATFTLGIALYVLRRPVIAALDAVTARLPTTGDAAYDGALAGFKRLAAWQTDLLQSGRPRVYMATTVGTVAALALATLVAGGGVVMPAGSPAPDVLGLAAVAVAAAGTLLVVMTRSRLAAIGGLGMVGTAVALLFLMHGAVDVATTQFLVETLVVLLLAVALLRLPELTSLPARPLPTRLRDGLIAGAAGLTVTLVLLAVLAEPFDRRVTAFFEAASWPEAYGRNIVNVILVDFRALDTFGEIAVVAVAGLGAYALLRNDRILPKLPADSLILRTATRGLAALLLVFALFMLLRGHNAPGGGFIAGLIAATGFALLTIGHGVGLARRAMGAAPRLIALGGLGLALAAGMAGMVAGGLPFEGLWLFVGADPATGDKGLPLSTVLVFDIGVFLVVVGAVLAIVFALEEEA</sequence>
<feature type="domain" description="Na+/H+ antiporter MnhB subunit-related protein" evidence="13">
    <location>
        <begin position="772"/>
        <end position="898"/>
    </location>
</feature>
<dbReference type="Pfam" id="PF00361">
    <property type="entry name" value="Proton_antipo_M"/>
    <property type="match status" value="1"/>
</dbReference>
<feature type="transmembrane region" description="Helical" evidence="10">
    <location>
        <begin position="879"/>
        <end position="904"/>
    </location>
</feature>
<evidence type="ECO:0000259" key="14">
    <source>
        <dbReference type="Pfam" id="PF13244"/>
    </source>
</evidence>
<keyword evidence="2" id="KW-0813">Transport</keyword>
<evidence type="ECO:0000313" key="17">
    <source>
        <dbReference type="Proteomes" id="UP000219621"/>
    </source>
</evidence>
<accession>A0A286G202</accession>
<keyword evidence="17" id="KW-1185">Reference proteome</keyword>
<keyword evidence="5 9" id="KW-0812">Transmembrane</keyword>
<keyword evidence="4" id="KW-1003">Cell membrane</keyword>
<dbReference type="InterPro" id="IPR001750">
    <property type="entry name" value="ND/Mrp_TM"/>
</dbReference>
<feature type="transmembrane region" description="Helical" evidence="10">
    <location>
        <begin position="317"/>
        <end position="341"/>
    </location>
</feature>
<organism evidence="16 17">
    <name type="scientific">Caenispirillum bisanense</name>
    <dbReference type="NCBI Taxonomy" id="414052"/>
    <lineage>
        <taxon>Bacteria</taxon>
        <taxon>Pseudomonadati</taxon>
        <taxon>Pseudomonadota</taxon>
        <taxon>Alphaproteobacteria</taxon>
        <taxon>Rhodospirillales</taxon>
        <taxon>Novispirillaceae</taxon>
        <taxon>Caenispirillum</taxon>
    </lineage>
</organism>
<feature type="transmembrane region" description="Helical" evidence="10">
    <location>
        <begin position="835"/>
        <end position="859"/>
    </location>
</feature>
<evidence type="ECO:0000256" key="4">
    <source>
        <dbReference type="ARBA" id="ARBA00022475"/>
    </source>
</evidence>
<dbReference type="PANTHER" id="PTHR43373">
    <property type="entry name" value="NA(+)/H(+) ANTIPORTER SUBUNIT"/>
    <property type="match status" value="1"/>
</dbReference>
<evidence type="ECO:0000313" key="16">
    <source>
        <dbReference type="EMBL" id="SOD89209.1"/>
    </source>
</evidence>
<feature type="transmembrane region" description="Helical" evidence="10">
    <location>
        <begin position="684"/>
        <end position="702"/>
    </location>
</feature>
<dbReference type="EMBL" id="OCNJ01000001">
    <property type="protein sequence ID" value="SOD89209.1"/>
    <property type="molecule type" value="Genomic_DNA"/>
</dbReference>
<feature type="transmembrane region" description="Helical" evidence="10">
    <location>
        <begin position="802"/>
        <end position="823"/>
    </location>
</feature>
<dbReference type="AlphaFoldDB" id="A0A286G202"/>
<feature type="transmembrane region" description="Helical" evidence="10">
    <location>
        <begin position="739"/>
        <end position="757"/>
    </location>
</feature>
<dbReference type="GO" id="GO:0005886">
    <property type="term" value="C:plasma membrane"/>
    <property type="evidence" value="ECO:0007669"/>
    <property type="project" value="UniProtKB-SubCell"/>
</dbReference>
<feature type="transmembrane region" description="Helical" evidence="10">
    <location>
        <begin position="103"/>
        <end position="121"/>
    </location>
</feature>
<comment type="subcellular location">
    <subcellularLocation>
        <location evidence="1">Cell membrane</location>
        <topology evidence="1">Multi-pass membrane protein</topology>
    </subcellularLocation>
    <subcellularLocation>
        <location evidence="9">Membrane</location>
        <topology evidence="9">Multi-pass membrane protein</topology>
    </subcellularLocation>
</comment>
<protein>
    <submittedName>
        <fullName evidence="16">Multisubunit sodium/proton antiporter, MrpA subunit</fullName>
    </submittedName>
</protein>
<feature type="domain" description="NADH:quinone oxidoreductase/Mrp antiporter transmembrane" evidence="11">
    <location>
        <begin position="123"/>
        <end position="403"/>
    </location>
</feature>
<reference evidence="16 17" key="1">
    <citation type="submission" date="2017-09" db="EMBL/GenBank/DDBJ databases">
        <authorList>
            <person name="Ehlers B."/>
            <person name="Leendertz F.H."/>
        </authorList>
    </citation>
    <scope>NUCLEOTIDE SEQUENCE [LARGE SCALE GENOMIC DNA]</scope>
    <source>
        <strain evidence="16 17">USBA 140</strain>
    </source>
</reference>
<keyword evidence="3" id="KW-0050">Antiport</keyword>
<evidence type="ECO:0000256" key="3">
    <source>
        <dbReference type="ARBA" id="ARBA00022449"/>
    </source>
</evidence>
<evidence type="ECO:0000259" key="11">
    <source>
        <dbReference type="Pfam" id="PF00361"/>
    </source>
</evidence>
<feature type="transmembrane region" description="Helical" evidence="10">
    <location>
        <begin position="778"/>
        <end position="796"/>
    </location>
</feature>
<keyword evidence="6 10" id="KW-1133">Transmembrane helix</keyword>
<feature type="domain" description="NADH-Ubiquinone oxidoreductase (complex I) chain 5 N-terminal" evidence="12">
    <location>
        <begin position="62"/>
        <end position="107"/>
    </location>
</feature>
<dbReference type="InterPro" id="IPR001516">
    <property type="entry name" value="Proton_antipo_N"/>
</dbReference>
<feature type="transmembrane region" description="Helical" evidence="10">
    <location>
        <begin position="67"/>
        <end position="91"/>
    </location>
</feature>
<feature type="transmembrane region" description="Helical" evidence="10">
    <location>
        <begin position="265"/>
        <end position="286"/>
    </location>
</feature>
<evidence type="ECO:0000256" key="7">
    <source>
        <dbReference type="ARBA" id="ARBA00023065"/>
    </source>
</evidence>
<dbReference type="InterPro" id="IPR025383">
    <property type="entry name" value="MrpA_C/MbhD"/>
</dbReference>
<evidence type="ECO:0000259" key="12">
    <source>
        <dbReference type="Pfam" id="PF00662"/>
    </source>
</evidence>
<dbReference type="Proteomes" id="UP000219621">
    <property type="component" value="Unassembled WGS sequence"/>
</dbReference>
<dbReference type="Pfam" id="PF13244">
    <property type="entry name" value="MbhD"/>
    <property type="match status" value="1"/>
</dbReference>
<feature type="transmembrane region" description="Helical" evidence="10">
    <location>
        <begin position="158"/>
        <end position="178"/>
    </location>
</feature>
<feature type="transmembrane region" description="Helical" evidence="10">
    <location>
        <begin position="449"/>
        <end position="471"/>
    </location>
</feature>
<evidence type="ECO:0000259" key="13">
    <source>
        <dbReference type="Pfam" id="PF04039"/>
    </source>
</evidence>
<dbReference type="InterPro" id="IPR050616">
    <property type="entry name" value="CPA3_Na-H_Antiporter_A"/>
</dbReference>
<feature type="domain" description="MrpA C-terminal/MbhE" evidence="15">
    <location>
        <begin position="679"/>
        <end position="761"/>
    </location>
</feature>
<dbReference type="InterPro" id="IPR007182">
    <property type="entry name" value="MnhB"/>
</dbReference>
<feature type="transmembrane region" description="Helical" evidence="10">
    <location>
        <begin position="362"/>
        <end position="384"/>
    </location>
</feature>
<dbReference type="Pfam" id="PF00662">
    <property type="entry name" value="Proton_antipo_N"/>
    <property type="match status" value="1"/>
</dbReference>
<feature type="transmembrane region" description="Helical" evidence="10">
    <location>
        <begin position="643"/>
        <end position="663"/>
    </location>
</feature>
<feature type="transmembrane region" description="Helical" evidence="10">
    <location>
        <begin position="491"/>
        <end position="513"/>
    </location>
</feature>
<feature type="transmembrane region" description="Helical" evidence="10">
    <location>
        <begin position="404"/>
        <end position="428"/>
    </location>
</feature>
<dbReference type="GO" id="GO:0015297">
    <property type="term" value="F:antiporter activity"/>
    <property type="evidence" value="ECO:0007669"/>
    <property type="project" value="UniProtKB-KW"/>
</dbReference>
<evidence type="ECO:0000256" key="9">
    <source>
        <dbReference type="RuleBase" id="RU000320"/>
    </source>
</evidence>
<gene>
    <name evidence="16" type="ORF">SAMN05421508_101149</name>
</gene>
<evidence type="ECO:0000256" key="6">
    <source>
        <dbReference type="ARBA" id="ARBA00022989"/>
    </source>
</evidence>
<feature type="transmembrane region" description="Helical" evidence="10">
    <location>
        <begin position="618"/>
        <end position="637"/>
    </location>
</feature>
<feature type="transmembrane region" description="Helical" evidence="10">
    <location>
        <begin position="595"/>
        <end position="613"/>
    </location>
</feature>
<name>A0A286G202_9PROT</name>
<dbReference type="Pfam" id="PF20501">
    <property type="entry name" value="MbhE"/>
    <property type="match status" value="1"/>
</dbReference>
<keyword evidence="8 10" id="KW-0472">Membrane</keyword>
<dbReference type="GO" id="GO:0006811">
    <property type="term" value="P:monoatomic ion transport"/>
    <property type="evidence" value="ECO:0007669"/>
    <property type="project" value="UniProtKB-KW"/>
</dbReference>
<evidence type="ECO:0000256" key="1">
    <source>
        <dbReference type="ARBA" id="ARBA00004651"/>
    </source>
</evidence>
<evidence type="ECO:0000256" key="5">
    <source>
        <dbReference type="ARBA" id="ARBA00022692"/>
    </source>
</evidence>
<feature type="transmembrane region" description="Helical" evidence="10">
    <location>
        <begin position="23"/>
        <end position="47"/>
    </location>
</feature>
<evidence type="ECO:0000259" key="15">
    <source>
        <dbReference type="Pfam" id="PF20501"/>
    </source>
</evidence>
<evidence type="ECO:0000256" key="2">
    <source>
        <dbReference type="ARBA" id="ARBA00022448"/>
    </source>
</evidence>
<feature type="transmembrane region" description="Helical" evidence="10">
    <location>
        <begin position="127"/>
        <end position="146"/>
    </location>
</feature>
<keyword evidence="7" id="KW-0406">Ion transport</keyword>
<dbReference type="Pfam" id="PF04039">
    <property type="entry name" value="MnhB"/>
    <property type="match status" value="1"/>
</dbReference>
<dbReference type="PANTHER" id="PTHR43373:SF1">
    <property type="entry name" value="NA(+)_H(+) ANTIPORTER SUBUNIT A"/>
    <property type="match status" value="1"/>
</dbReference>
<proteinExistence type="predicted"/>
<dbReference type="PRINTS" id="PR01434">
    <property type="entry name" value="NADHDHGNASE5"/>
</dbReference>
<dbReference type="InterPro" id="IPR046806">
    <property type="entry name" value="MrpA_C/MbhE"/>
</dbReference>
<evidence type="ECO:0000256" key="10">
    <source>
        <dbReference type="SAM" id="Phobius"/>
    </source>
</evidence>